<name>A0ABS0VYV0_9CORY</name>
<dbReference type="InterPro" id="IPR046609">
    <property type="entry name" value="DUF6668"/>
</dbReference>
<protein>
    <submittedName>
        <fullName evidence="1">Uncharacterized protein</fullName>
    </submittedName>
</protein>
<accession>A0ABS0VYV0</accession>
<reference evidence="1 2" key="1">
    <citation type="submission" date="2020-12" db="EMBL/GenBank/DDBJ databases">
        <title>Genome public.</title>
        <authorList>
            <person name="Sun Q."/>
        </authorList>
    </citation>
    <scope>NUCLEOTIDE SEQUENCE [LARGE SCALE GENOMIC DNA]</scope>
    <source>
        <strain evidence="1 2">CCM 8864</strain>
    </source>
</reference>
<evidence type="ECO:0000313" key="1">
    <source>
        <dbReference type="EMBL" id="MBI9001611.1"/>
    </source>
</evidence>
<dbReference type="EMBL" id="JAEIOT010000016">
    <property type="protein sequence ID" value="MBI9001611.1"/>
    <property type="molecule type" value="Genomic_DNA"/>
</dbReference>
<comment type="caution">
    <text evidence="1">The sequence shown here is derived from an EMBL/GenBank/DDBJ whole genome shotgun (WGS) entry which is preliminary data.</text>
</comment>
<dbReference type="RefSeq" id="WP_198737077.1">
    <property type="nucleotide sequence ID" value="NZ_JAEIOT010000016.1"/>
</dbReference>
<proteinExistence type="predicted"/>
<keyword evidence="2" id="KW-1185">Reference proteome</keyword>
<organism evidence="1 2">
    <name type="scientific">Corynebacterium marambiense</name>
    <dbReference type="NCBI Taxonomy" id="2765364"/>
    <lineage>
        <taxon>Bacteria</taxon>
        <taxon>Bacillati</taxon>
        <taxon>Actinomycetota</taxon>
        <taxon>Actinomycetes</taxon>
        <taxon>Mycobacteriales</taxon>
        <taxon>Corynebacteriaceae</taxon>
        <taxon>Corynebacterium</taxon>
    </lineage>
</organism>
<sequence length="201" mass="22114">MTTPRITRVRDRYKLPHATKPLFAGESKDDLPATFAPAFWLVAAHGGAGVSTLEKFWQPAADASRMWPQDEDSTACVVVARSTKAGLEAAAQTILNDTGSAEIIGLVVVADVPGKLPKDLAHKLRMFDEQLPVWRIDYLPKLRLVDEEQLACWRPGDAIDTSRRAKKLGLDEQVPAQVARVGEEIFAAVRERRNQTSADAD</sequence>
<dbReference type="Pfam" id="PF20373">
    <property type="entry name" value="DUF6668"/>
    <property type="match status" value="1"/>
</dbReference>
<dbReference type="Proteomes" id="UP000625574">
    <property type="component" value="Unassembled WGS sequence"/>
</dbReference>
<evidence type="ECO:0000313" key="2">
    <source>
        <dbReference type="Proteomes" id="UP000625574"/>
    </source>
</evidence>
<gene>
    <name evidence="1" type="ORF">JDV76_11675</name>
</gene>